<dbReference type="InterPro" id="IPR029033">
    <property type="entry name" value="His_PPase_superfam"/>
</dbReference>
<dbReference type="PANTHER" id="PTHR48100:SF1">
    <property type="entry name" value="HISTIDINE PHOSPHATASE FAMILY PROTEIN-RELATED"/>
    <property type="match status" value="1"/>
</dbReference>
<dbReference type="CDD" id="cd07067">
    <property type="entry name" value="HP_PGM_like"/>
    <property type="match status" value="1"/>
</dbReference>
<keyword evidence="1" id="KW-0324">Glycolysis</keyword>
<evidence type="ECO:0000256" key="1">
    <source>
        <dbReference type="ARBA" id="ARBA00023152"/>
    </source>
</evidence>
<evidence type="ECO:0000256" key="2">
    <source>
        <dbReference type="ARBA" id="ARBA00023235"/>
    </source>
</evidence>
<keyword evidence="2" id="KW-0413">Isomerase</keyword>
<protein>
    <submittedName>
        <fullName evidence="3">Phosphoglycerate mutase</fullName>
    </submittedName>
</protein>
<name>A0A132TX18_9BACL</name>
<dbReference type="SMART" id="SM00855">
    <property type="entry name" value="PGAM"/>
    <property type="match status" value="1"/>
</dbReference>
<organism evidence="3 4">
    <name type="scientific">Paenibacillus riograndensis</name>
    <dbReference type="NCBI Taxonomy" id="483937"/>
    <lineage>
        <taxon>Bacteria</taxon>
        <taxon>Bacillati</taxon>
        <taxon>Bacillota</taxon>
        <taxon>Bacilli</taxon>
        <taxon>Bacillales</taxon>
        <taxon>Paenibacillaceae</taxon>
        <taxon>Paenibacillus</taxon>
        <taxon>Paenibacillus sonchi group</taxon>
    </lineage>
</organism>
<gene>
    <name evidence="3" type="ORF">AMQ84_16205</name>
</gene>
<dbReference type="GO" id="GO:0016791">
    <property type="term" value="F:phosphatase activity"/>
    <property type="evidence" value="ECO:0007669"/>
    <property type="project" value="TreeGrafter"/>
</dbReference>
<evidence type="ECO:0000313" key="3">
    <source>
        <dbReference type="EMBL" id="KWX75897.1"/>
    </source>
</evidence>
<comment type="caution">
    <text evidence="3">The sequence shown here is derived from an EMBL/GenBank/DDBJ whole genome shotgun (WGS) entry which is preliminary data.</text>
</comment>
<keyword evidence="4" id="KW-1185">Reference proteome</keyword>
<evidence type="ECO:0000313" key="4">
    <source>
        <dbReference type="Proteomes" id="UP000070475"/>
    </source>
</evidence>
<accession>A0A132TX18</accession>
<dbReference type="OrthoDB" id="9782128at2"/>
<dbReference type="PROSITE" id="PS00175">
    <property type="entry name" value="PG_MUTASE"/>
    <property type="match status" value="1"/>
</dbReference>
<dbReference type="EMBL" id="LIRB01000133">
    <property type="protein sequence ID" value="KWX75897.1"/>
    <property type="molecule type" value="Genomic_DNA"/>
</dbReference>
<dbReference type="GO" id="GO:0005737">
    <property type="term" value="C:cytoplasm"/>
    <property type="evidence" value="ECO:0007669"/>
    <property type="project" value="TreeGrafter"/>
</dbReference>
<dbReference type="AlphaFoldDB" id="A0A132TX18"/>
<dbReference type="InterPro" id="IPR001345">
    <property type="entry name" value="PG/BPGM_mutase_AS"/>
</dbReference>
<proteinExistence type="predicted"/>
<dbReference type="PATRIC" id="fig|483937.3.peg.1426"/>
<dbReference type="PANTHER" id="PTHR48100">
    <property type="entry name" value="BROAD-SPECIFICITY PHOSPHATASE YOR283W-RELATED"/>
    <property type="match status" value="1"/>
</dbReference>
<dbReference type="InterPro" id="IPR050275">
    <property type="entry name" value="PGM_Phosphatase"/>
</dbReference>
<dbReference type="InterPro" id="IPR013078">
    <property type="entry name" value="His_Pase_superF_clade-1"/>
</dbReference>
<reference evidence="3 4" key="1">
    <citation type="submission" date="2015-08" db="EMBL/GenBank/DDBJ databases">
        <title>Genomes of Paenibacillus riograndensis.</title>
        <authorList>
            <person name="Sant'Anna F.H."/>
            <person name="Souza R."/>
            <person name="Ambrosini A."/>
            <person name="Bach E."/>
            <person name="Fernandes G."/>
            <person name="Balsanelli E."/>
            <person name="Baura V.A."/>
            <person name="Pedrosa F.O."/>
            <person name="Souza E.M."/>
            <person name="Passaglia L."/>
        </authorList>
    </citation>
    <scope>NUCLEOTIDE SEQUENCE [LARGE SCALE GENOMIC DNA]</scope>
    <source>
        <strain evidence="3 4">CAS34</strain>
    </source>
</reference>
<dbReference type="RefSeq" id="WP_060861222.1">
    <property type="nucleotide sequence ID" value="NZ_LIRB01000133.1"/>
</dbReference>
<dbReference type="Pfam" id="PF00300">
    <property type="entry name" value="His_Phos_1"/>
    <property type="match status" value="1"/>
</dbReference>
<dbReference type="SUPFAM" id="SSF53254">
    <property type="entry name" value="Phosphoglycerate mutase-like"/>
    <property type="match status" value="1"/>
</dbReference>
<sequence length="207" mass="23373">MRLYVIRHGQTTMNVGQGGGANCLLTAIGKWQAEQIVQFFKNIHVDAIYTSPLDRSIMTSIPLASDKQLPLTLVPEMSEMFLTEWSYYRDYPWDSCRRLLERIPNSKWIASHDQAKPWWPAWPEDKGLVRKRVQVFYDKHIAPLWGTDANIVVFGHGQSTADLKQLANPGDTIPVYNGGVVEFLLNASGSCESAKVHTEHLGPYVSD</sequence>
<dbReference type="Gene3D" id="3.40.50.1240">
    <property type="entry name" value="Phosphoglycerate mutase-like"/>
    <property type="match status" value="1"/>
</dbReference>
<dbReference type="Proteomes" id="UP000070475">
    <property type="component" value="Unassembled WGS sequence"/>
</dbReference>